<comment type="caution">
    <text evidence="1">The sequence shown here is derived from an EMBL/GenBank/DDBJ whole genome shotgun (WGS) entry which is preliminary data.</text>
</comment>
<dbReference type="EMBL" id="JAGZGG010000047">
    <property type="protein sequence ID" value="MBS5333585.1"/>
    <property type="molecule type" value="Genomic_DNA"/>
</dbReference>
<dbReference type="Proteomes" id="UP000759273">
    <property type="component" value="Unassembled WGS sequence"/>
</dbReference>
<protein>
    <recommendedName>
        <fullName evidence="3">CRISPR-associated protein</fullName>
    </recommendedName>
</protein>
<evidence type="ECO:0008006" key="3">
    <source>
        <dbReference type="Google" id="ProtNLM"/>
    </source>
</evidence>
<evidence type="ECO:0000313" key="2">
    <source>
        <dbReference type="Proteomes" id="UP000759273"/>
    </source>
</evidence>
<proteinExistence type="predicted"/>
<organism evidence="1 2">
    <name type="scientific">Subdoligranulum variabile</name>
    <dbReference type="NCBI Taxonomy" id="214851"/>
    <lineage>
        <taxon>Bacteria</taxon>
        <taxon>Bacillati</taxon>
        <taxon>Bacillota</taxon>
        <taxon>Clostridia</taxon>
        <taxon>Eubacteriales</taxon>
        <taxon>Oscillospiraceae</taxon>
        <taxon>Subdoligranulum</taxon>
    </lineage>
</organism>
<dbReference type="AlphaFoldDB" id="A0A943DDQ2"/>
<sequence>MKRIYITAIPLDSNFAIAPYAAQAANYQQTYTAPSCYPITPIIADTARPGDEVTVLAVRQKNSPHSDNLDAFRRELDTLGTPYALIDVTTPENQQRDALLTLFETLTDAMQDDACYYADATFGTKTYPLVLASALRYAEKILDDTEVCGIYYRELTRENGQVKTARQYDISTLFTLDGIVDMAAGEDIADKRAFIKLMLHPDREV</sequence>
<name>A0A943DDQ2_9FIRM</name>
<evidence type="ECO:0000313" key="1">
    <source>
        <dbReference type="EMBL" id="MBS5333585.1"/>
    </source>
</evidence>
<reference evidence="1" key="1">
    <citation type="submission" date="2021-02" db="EMBL/GenBank/DDBJ databases">
        <title>Infant gut strain persistence is associated with maternal origin, phylogeny, and functional potential including surface adhesion and iron acquisition.</title>
        <authorList>
            <person name="Lou Y.C."/>
        </authorList>
    </citation>
    <scope>NUCLEOTIDE SEQUENCE</scope>
    <source>
        <strain evidence="1">L3_101_000M1_dasL3_101_000M1_concoct_87</strain>
    </source>
</reference>
<gene>
    <name evidence="1" type="ORF">KHY36_13795</name>
</gene>
<accession>A0A943DDQ2</accession>